<dbReference type="Gene3D" id="3.40.50.150">
    <property type="entry name" value="Vaccinia Virus protein VP39"/>
    <property type="match status" value="1"/>
</dbReference>
<dbReference type="Proteomes" id="UP000198851">
    <property type="component" value="Unassembled WGS sequence"/>
</dbReference>
<evidence type="ECO:0000313" key="7">
    <source>
        <dbReference type="EMBL" id="SFL30590.1"/>
    </source>
</evidence>
<sequence>MSTSRLSIAVQEHGLSLPSEGRIAVFAPRVDADLSALDRSRVDVIQPMKPDHDAFARAGFATVLSEGERYGVAVVVLPRAKAQARDLIARAARCADLVVVDGQKTDGVDSYLKECRKRADLKGSLPKAHGRIFWFEGGDFADWLAPETQDAGEGFVTRAGVFSADGIDPASAALGKALPAKLGRVVADLGAGWGYLSAQILKRDGVEVLHLVEADHVALDCAKQNVTDERAQFHWDDVREFKPGSRVDTVVMNPPFHMGRRAEPDLGVQFIRTAAKVLAPSGQLWMVANRHLPYEAALKESFVKVDEVAGDRSFKILHAQRPTRAKR</sequence>
<keyword evidence="5" id="KW-0949">S-adenosyl-L-methionine</keyword>
<dbReference type="STRING" id="1280847.SAMN04488036_10937"/>
<dbReference type="InterPro" id="IPR007848">
    <property type="entry name" value="Small_mtfrase_dom"/>
</dbReference>
<proteinExistence type="predicted"/>
<dbReference type="SUPFAM" id="SSF53335">
    <property type="entry name" value="S-adenosyl-L-methionine-dependent methyltransferases"/>
    <property type="match status" value="1"/>
</dbReference>
<dbReference type="PANTHER" id="PTHR47816:SF4">
    <property type="entry name" value="RIBOSOMAL RNA SMALL SUBUNIT METHYLTRANSFERASE C"/>
    <property type="match status" value="1"/>
</dbReference>
<accession>A0A1I4GM63</accession>
<dbReference type="GO" id="GO:0008170">
    <property type="term" value="F:N-methyltransferase activity"/>
    <property type="evidence" value="ECO:0007669"/>
    <property type="project" value="UniProtKB-ARBA"/>
</dbReference>
<dbReference type="CDD" id="cd02440">
    <property type="entry name" value="AdoMet_MTases"/>
    <property type="match status" value="1"/>
</dbReference>
<protein>
    <submittedName>
        <fullName evidence="7">16S rRNA (Guanine1207-N2)-methyltransferase</fullName>
    </submittedName>
</protein>
<reference evidence="8" key="1">
    <citation type="submission" date="2016-10" db="EMBL/GenBank/DDBJ databases">
        <authorList>
            <person name="Varghese N."/>
            <person name="Submissions S."/>
        </authorList>
    </citation>
    <scope>NUCLEOTIDE SEQUENCE [LARGE SCALE GENOMIC DNA]</scope>
    <source>
        <strain evidence="8">DSM 28453</strain>
    </source>
</reference>
<gene>
    <name evidence="7" type="ORF">SAMN04488036_10937</name>
</gene>
<keyword evidence="1" id="KW-0963">Cytoplasm</keyword>
<name>A0A1I4GM63_9RHOB</name>
<evidence type="ECO:0000256" key="2">
    <source>
        <dbReference type="ARBA" id="ARBA00022552"/>
    </source>
</evidence>
<dbReference type="Pfam" id="PF05175">
    <property type="entry name" value="MTS"/>
    <property type="match status" value="1"/>
</dbReference>
<dbReference type="InterPro" id="IPR029063">
    <property type="entry name" value="SAM-dependent_MTases_sf"/>
</dbReference>
<dbReference type="PANTHER" id="PTHR47816">
    <property type="entry name" value="RIBOSOMAL RNA SMALL SUBUNIT METHYLTRANSFERASE C"/>
    <property type="match status" value="1"/>
</dbReference>
<dbReference type="GO" id="GO:0032259">
    <property type="term" value="P:methylation"/>
    <property type="evidence" value="ECO:0007669"/>
    <property type="project" value="UniProtKB-KW"/>
</dbReference>
<keyword evidence="4 7" id="KW-0808">Transferase</keyword>
<organism evidence="7 8">
    <name type="scientific">Shimia haliotis</name>
    <dbReference type="NCBI Taxonomy" id="1280847"/>
    <lineage>
        <taxon>Bacteria</taxon>
        <taxon>Pseudomonadati</taxon>
        <taxon>Pseudomonadota</taxon>
        <taxon>Alphaproteobacteria</taxon>
        <taxon>Rhodobacterales</taxon>
        <taxon>Roseobacteraceae</taxon>
    </lineage>
</organism>
<evidence type="ECO:0000256" key="4">
    <source>
        <dbReference type="ARBA" id="ARBA00022679"/>
    </source>
</evidence>
<dbReference type="GO" id="GO:0006364">
    <property type="term" value="P:rRNA processing"/>
    <property type="evidence" value="ECO:0007669"/>
    <property type="project" value="UniProtKB-KW"/>
</dbReference>
<dbReference type="GO" id="GO:0003676">
    <property type="term" value="F:nucleic acid binding"/>
    <property type="evidence" value="ECO:0007669"/>
    <property type="project" value="InterPro"/>
</dbReference>
<feature type="domain" description="Methyltransferase small" evidence="6">
    <location>
        <begin position="155"/>
        <end position="317"/>
    </location>
</feature>
<keyword evidence="2" id="KW-0698">rRNA processing</keyword>
<dbReference type="RefSeq" id="WP_093325489.1">
    <property type="nucleotide sequence ID" value="NZ_FOSZ01000009.1"/>
</dbReference>
<dbReference type="InterPro" id="IPR046977">
    <property type="entry name" value="RsmC/RlmG"/>
</dbReference>
<dbReference type="OrthoDB" id="9816072at2"/>
<dbReference type="InterPro" id="IPR002052">
    <property type="entry name" value="DNA_methylase_N6_adenine_CS"/>
</dbReference>
<evidence type="ECO:0000256" key="1">
    <source>
        <dbReference type="ARBA" id="ARBA00022490"/>
    </source>
</evidence>
<evidence type="ECO:0000313" key="8">
    <source>
        <dbReference type="Proteomes" id="UP000198851"/>
    </source>
</evidence>
<keyword evidence="3 7" id="KW-0489">Methyltransferase</keyword>
<evidence type="ECO:0000256" key="5">
    <source>
        <dbReference type="ARBA" id="ARBA00022691"/>
    </source>
</evidence>
<dbReference type="AlphaFoldDB" id="A0A1I4GM63"/>
<evidence type="ECO:0000256" key="3">
    <source>
        <dbReference type="ARBA" id="ARBA00022603"/>
    </source>
</evidence>
<keyword evidence="8" id="KW-1185">Reference proteome</keyword>
<dbReference type="GO" id="GO:0008757">
    <property type="term" value="F:S-adenosylmethionine-dependent methyltransferase activity"/>
    <property type="evidence" value="ECO:0007669"/>
    <property type="project" value="InterPro"/>
</dbReference>
<dbReference type="EMBL" id="FOSZ01000009">
    <property type="protein sequence ID" value="SFL30590.1"/>
    <property type="molecule type" value="Genomic_DNA"/>
</dbReference>
<evidence type="ECO:0000259" key="6">
    <source>
        <dbReference type="Pfam" id="PF05175"/>
    </source>
</evidence>
<dbReference type="PROSITE" id="PS00092">
    <property type="entry name" value="N6_MTASE"/>
    <property type="match status" value="1"/>
</dbReference>